<dbReference type="EMBL" id="GIBP01006554">
    <property type="protein sequence ID" value="NDV35523.1"/>
    <property type="molecule type" value="Transcribed_RNA"/>
</dbReference>
<feature type="compositionally biased region" description="Polar residues" evidence="5">
    <location>
        <begin position="195"/>
        <end position="207"/>
    </location>
</feature>
<dbReference type="Pfam" id="PF00520">
    <property type="entry name" value="Ion_trans"/>
    <property type="match status" value="1"/>
</dbReference>
<feature type="transmembrane region" description="Helical" evidence="6">
    <location>
        <begin position="69"/>
        <end position="90"/>
    </location>
</feature>
<keyword evidence="4 6" id="KW-0472">Membrane</keyword>
<dbReference type="AlphaFoldDB" id="A0A6B2LEN4"/>
<evidence type="ECO:0000256" key="5">
    <source>
        <dbReference type="SAM" id="MobiDB-lite"/>
    </source>
</evidence>
<reference evidence="8" key="1">
    <citation type="journal article" date="2020" name="J. Eukaryot. Microbiol.">
        <title>De novo Sequencing, Assembly and Annotation of the Transcriptome for the Free-Living Testate Amoeba Arcella intermedia.</title>
        <authorList>
            <person name="Ribeiro G.M."/>
            <person name="Porfirio-Sousa A.L."/>
            <person name="Maurer-Alcala X.X."/>
            <person name="Katz L.A."/>
            <person name="Lahr D.J.G."/>
        </authorList>
    </citation>
    <scope>NUCLEOTIDE SEQUENCE</scope>
</reference>
<dbReference type="GO" id="GO:0016020">
    <property type="term" value="C:membrane"/>
    <property type="evidence" value="ECO:0007669"/>
    <property type="project" value="UniProtKB-SubCell"/>
</dbReference>
<comment type="subcellular location">
    <subcellularLocation>
        <location evidence="1">Membrane</location>
        <topology evidence="1">Multi-pass membrane protein</topology>
    </subcellularLocation>
</comment>
<dbReference type="PANTHER" id="PTHR38483">
    <property type="entry name" value="CHROMOSOME 1, WHOLE GENOME SHOTGUN SEQUENCE"/>
    <property type="match status" value="1"/>
</dbReference>
<feature type="domain" description="Ion transport" evidence="7">
    <location>
        <begin position="5"/>
        <end position="124"/>
    </location>
</feature>
<organism evidence="8">
    <name type="scientific">Arcella intermedia</name>
    <dbReference type="NCBI Taxonomy" id="1963864"/>
    <lineage>
        <taxon>Eukaryota</taxon>
        <taxon>Amoebozoa</taxon>
        <taxon>Tubulinea</taxon>
        <taxon>Elardia</taxon>
        <taxon>Arcellinida</taxon>
        <taxon>Sphaerothecina</taxon>
        <taxon>Arcellidae</taxon>
        <taxon>Arcella</taxon>
    </lineage>
</organism>
<feature type="transmembrane region" description="Helical" evidence="6">
    <location>
        <begin position="7"/>
        <end position="27"/>
    </location>
</feature>
<evidence type="ECO:0000256" key="1">
    <source>
        <dbReference type="ARBA" id="ARBA00004141"/>
    </source>
</evidence>
<proteinExistence type="predicted"/>
<evidence type="ECO:0000259" key="7">
    <source>
        <dbReference type="Pfam" id="PF00520"/>
    </source>
</evidence>
<accession>A0A6B2LEN4</accession>
<dbReference type="InterPro" id="IPR027359">
    <property type="entry name" value="Volt_channel_dom_sf"/>
</dbReference>
<evidence type="ECO:0000256" key="2">
    <source>
        <dbReference type="ARBA" id="ARBA00022692"/>
    </source>
</evidence>
<evidence type="ECO:0000256" key="3">
    <source>
        <dbReference type="ARBA" id="ARBA00022989"/>
    </source>
</evidence>
<feature type="transmembrane region" description="Helical" evidence="6">
    <location>
        <begin position="39"/>
        <end position="57"/>
    </location>
</feature>
<protein>
    <recommendedName>
        <fullName evidence="7">Ion transport domain-containing protein</fullName>
    </recommendedName>
</protein>
<keyword evidence="3 6" id="KW-1133">Transmembrane helix</keyword>
<dbReference type="InterPro" id="IPR005821">
    <property type="entry name" value="Ion_trans_dom"/>
</dbReference>
<evidence type="ECO:0000256" key="4">
    <source>
        <dbReference type="ARBA" id="ARBA00023136"/>
    </source>
</evidence>
<keyword evidence="2 6" id="KW-0812">Transmembrane</keyword>
<dbReference type="Gene3D" id="1.20.120.350">
    <property type="entry name" value="Voltage-gated potassium channels. Chain C"/>
    <property type="match status" value="1"/>
</dbReference>
<feature type="compositionally biased region" description="Polar residues" evidence="5">
    <location>
        <begin position="178"/>
        <end position="188"/>
    </location>
</feature>
<evidence type="ECO:0000256" key="6">
    <source>
        <dbReference type="SAM" id="Phobius"/>
    </source>
</evidence>
<dbReference type="GO" id="GO:0005216">
    <property type="term" value="F:monoatomic ion channel activity"/>
    <property type="evidence" value="ECO:0007669"/>
    <property type="project" value="InterPro"/>
</dbReference>
<dbReference type="PANTHER" id="PTHR38483:SF1">
    <property type="entry name" value="ION TRANSPORT DOMAIN-CONTAINING PROTEIN"/>
    <property type="match status" value="1"/>
</dbReference>
<feature type="transmembrane region" description="Helical" evidence="6">
    <location>
        <begin position="102"/>
        <end position="123"/>
    </location>
</feature>
<name>A0A6B2LEN4_9EUKA</name>
<sequence length="207" mass="23885">MLLSRPYSYFCVFVLLLNFTILIWELISVAEGSFPNHPMFIILEVLVNLTLLIEIILRFLPLKLRYFRYWGHIFDCAVFILSIVAMVFFFKADSILKDVEEVFTILLVSCRYVIALMRVISFIKNQSSTITIREEERIEIHPPEAEEPIQDLEENSAESNPNASSTSLVTRASYKVLSQRTLPSSPNDNDVDTWRYSTNDSGNLFSN</sequence>
<feature type="region of interest" description="Disordered" evidence="5">
    <location>
        <begin position="178"/>
        <end position="207"/>
    </location>
</feature>
<evidence type="ECO:0000313" key="8">
    <source>
        <dbReference type="EMBL" id="NDV35523.1"/>
    </source>
</evidence>